<dbReference type="Pfam" id="PF01284">
    <property type="entry name" value="MARVEL"/>
    <property type="match status" value="1"/>
</dbReference>
<feature type="region of interest" description="Disordered" evidence="5">
    <location>
        <begin position="248"/>
        <end position="316"/>
    </location>
</feature>
<evidence type="ECO:0000256" key="5">
    <source>
        <dbReference type="SAM" id="MobiDB-lite"/>
    </source>
</evidence>
<dbReference type="EMBL" id="CAWUHD010000047">
    <property type="protein sequence ID" value="CAK7222960.1"/>
    <property type="molecule type" value="Genomic_DNA"/>
</dbReference>
<evidence type="ECO:0000313" key="9">
    <source>
        <dbReference type="Proteomes" id="UP001642482"/>
    </source>
</evidence>
<name>A0ABP0BU83_9PEZI</name>
<keyword evidence="3 6" id="KW-1133">Transmembrane helix</keyword>
<evidence type="ECO:0000256" key="2">
    <source>
        <dbReference type="ARBA" id="ARBA00022692"/>
    </source>
</evidence>
<evidence type="ECO:0000256" key="6">
    <source>
        <dbReference type="SAM" id="Phobius"/>
    </source>
</evidence>
<feature type="domain" description="MARVEL" evidence="7">
    <location>
        <begin position="11"/>
        <end position="144"/>
    </location>
</feature>
<feature type="transmembrane region" description="Helical" evidence="6">
    <location>
        <begin position="79"/>
        <end position="101"/>
    </location>
</feature>
<comment type="subcellular location">
    <subcellularLocation>
        <location evidence="1">Membrane</location>
        <topology evidence="1">Multi-pass membrane protein</topology>
    </subcellularLocation>
</comment>
<sequence>MLDDLQINPDRIPLYKLIFHVLQIVFSFIAWVLAIVVFRAKDSSVSGTNGWAFAVCFLSIPAWIYLIGAPRFPRTRRFAWPQVMVAVDGLYTIIWLSAFAAQASFNSAGKCGDGCGASKGIVALGVFNTIFFGVTTFFSLVTLKYYQFNNHLPGYENLGSKGGGQNIDPDMAAFSTAPHDEEPYARINNMDPDYDHEHNDYHSEMGGYGGGGSTVGGNGGSGYANAGSHMDSSYLGGGGGGSVAGGSAYGGSSVSHQENPFRQDNPFDDNHGLRPAASSASLGTSVAHSGYAPPTVHDAYDEERPTHFPAADYDRN</sequence>
<dbReference type="PANTHER" id="PTHR37451">
    <property type="entry name" value="MARVEL DOMAIN"/>
    <property type="match status" value="1"/>
</dbReference>
<evidence type="ECO:0000256" key="1">
    <source>
        <dbReference type="ARBA" id="ARBA00004141"/>
    </source>
</evidence>
<evidence type="ECO:0000313" key="8">
    <source>
        <dbReference type="EMBL" id="CAK7222960.1"/>
    </source>
</evidence>
<comment type="caution">
    <text evidence="8">The sequence shown here is derived from an EMBL/GenBank/DDBJ whole genome shotgun (WGS) entry which is preliminary data.</text>
</comment>
<proteinExistence type="predicted"/>
<keyword evidence="4 6" id="KW-0472">Membrane</keyword>
<evidence type="ECO:0000259" key="7">
    <source>
        <dbReference type="PROSITE" id="PS51225"/>
    </source>
</evidence>
<accession>A0ABP0BU83</accession>
<keyword evidence="9" id="KW-1185">Reference proteome</keyword>
<feature type="compositionally biased region" description="Basic and acidic residues" evidence="5">
    <location>
        <begin position="298"/>
        <end position="316"/>
    </location>
</feature>
<feature type="transmembrane region" description="Helical" evidence="6">
    <location>
        <begin position="50"/>
        <end position="67"/>
    </location>
</feature>
<feature type="transmembrane region" description="Helical" evidence="6">
    <location>
        <begin position="121"/>
        <end position="143"/>
    </location>
</feature>
<reference evidence="8 9" key="1">
    <citation type="submission" date="2024-01" db="EMBL/GenBank/DDBJ databases">
        <authorList>
            <person name="Allen C."/>
            <person name="Tagirdzhanova G."/>
        </authorList>
    </citation>
    <scope>NUCLEOTIDE SEQUENCE [LARGE SCALE GENOMIC DNA]</scope>
</reference>
<evidence type="ECO:0000256" key="3">
    <source>
        <dbReference type="ARBA" id="ARBA00022989"/>
    </source>
</evidence>
<dbReference type="PANTHER" id="PTHR37451:SF3">
    <property type="entry name" value="MARVEL DOMAIN-CONTAINING PROTEIN"/>
    <property type="match status" value="1"/>
</dbReference>
<feature type="transmembrane region" description="Helical" evidence="6">
    <location>
        <begin position="17"/>
        <end position="38"/>
    </location>
</feature>
<keyword evidence="2 6" id="KW-0812">Transmembrane</keyword>
<gene>
    <name evidence="8" type="ORF">SEUCBS140593_005078</name>
</gene>
<dbReference type="PROSITE" id="PS51225">
    <property type="entry name" value="MARVEL"/>
    <property type="match status" value="1"/>
</dbReference>
<organism evidence="8 9">
    <name type="scientific">Sporothrix eucalyptigena</name>
    <dbReference type="NCBI Taxonomy" id="1812306"/>
    <lineage>
        <taxon>Eukaryota</taxon>
        <taxon>Fungi</taxon>
        <taxon>Dikarya</taxon>
        <taxon>Ascomycota</taxon>
        <taxon>Pezizomycotina</taxon>
        <taxon>Sordariomycetes</taxon>
        <taxon>Sordariomycetidae</taxon>
        <taxon>Ophiostomatales</taxon>
        <taxon>Ophiostomataceae</taxon>
        <taxon>Sporothrix</taxon>
    </lineage>
</organism>
<dbReference type="Proteomes" id="UP001642482">
    <property type="component" value="Unassembled WGS sequence"/>
</dbReference>
<dbReference type="InterPro" id="IPR008253">
    <property type="entry name" value="Marvel"/>
</dbReference>
<evidence type="ECO:0000256" key="4">
    <source>
        <dbReference type="ARBA" id="ARBA00023136"/>
    </source>
</evidence>
<feature type="compositionally biased region" description="Polar residues" evidence="5">
    <location>
        <begin position="278"/>
        <end position="287"/>
    </location>
</feature>
<protein>
    <recommendedName>
        <fullName evidence="7">MARVEL domain-containing protein</fullName>
    </recommendedName>
</protein>